<dbReference type="GO" id="GO:0003700">
    <property type="term" value="F:DNA-binding transcription factor activity"/>
    <property type="evidence" value="ECO:0007669"/>
    <property type="project" value="TreeGrafter"/>
</dbReference>
<dbReference type="InterPro" id="IPR009057">
    <property type="entry name" value="Homeodomain-like_sf"/>
</dbReference>
<dbReference type="KEGG" id="mprn:Q3V37_11310"/>
<keyword evidence="7" id="KW-1185">Reference proteome</keyword>
<name>A0AAJ6HVZ2_9ACTN</name>
<dbReference type="PANTHER" id="PTHR30055">
    <property type="entry name" value="HTH-TYPE TRANSCRIPTIONAL REGULATOR RUTR"/>
    <property type="match status" value="1"/>
</dbReference>
<evidence type="ECO:0000313" key="7">
    <source>
        <dbReference type="Proteomes" id="UP001235874"/>
    </source>
</evidence>
<evidence type="ECO:0000256" key="1">
    <source>
        <dbReference type="ARBA" id="ARBA00023015"/>
    </source>
</evidence>
<evidence type="ECO:0000259" key="5">
    <source>
        <dbReference type="PROSITE" id="PS50977"/>
    </source>
</evidence>
<evidence type="ECO:0000256" key="3">
    <source>
        <dbReference type="ARBA" id="ARBA00023163"/>
    </source>
</evidence>
<dbReference type="InterPro" id="IPR001647">
    <property type="entry name" value="HTH_TetR"/>
</dbReference>
<dbReference type="SUPFAM" id="SSF48498">
    <property type="entry name" value="Tetracyclin repressor-like, C-terminal domain"/>
    <property type="match status" value="1"/>
</dbReference>
<dbReference type="GO" id="GO:0000976">
    <property type="term" value="F:transcription cis-regulatory region binding"/>
    <property type="evidence" value="ECO:0007669"/>
    <property type="project" value="TreeGrafter"/>
</dbReference>
<dbReference type="Pfam" id="PF00440">
    <property type="entry name" value="TetR_N"/>
    <property type="match status" value="1"/>
</dbReference>
<evidence type="ECO:0000256" key="4">
    <source>
        <dbReference type="PROSITE-ProRule" id="PRU00335"/>
    </source>
</evidence>
<dbReference type="Proteomes" id="UP001235874">
    <property type="component" value="Chromosome"/>
</dbReference>
<dbReference type="InterPro" id="IPR050109">
    <property type="entry name" value="HTH-type_TetR-like_transc_reg"/>
</dbReference>
<keyword evidence="3" id="KW-0804">Transcription</keyword>
<feature type="domain" description="HTH tetR-type" evidence="5">
    <location>
        <begin position="13"/>
        <end position="72"/>
    </location>
</feature>
<dbReference type="EMBL" id="CP130472">
    <property type="protein sequence ID" value="WLS47766.1"/>
    <property type="molecule type" value="Genomic_DNA"/>
</dbReference>
<feature type="DNA-binding region" description="H-T-H motif" evidence="4">
    <location>
        <begin position="35"/>
        <end position="54"/>
    </location>
</feature>
<dbReference type="InterPro" id="IPR036271">
    <property type="entry name" value="Tet_transcr_reg_TetR-rel_C_sf"/>
</dbReference>
<dbReference type="RefSeq" id="WP_053660402.1">
    <property type="nucleotide sequence ID" value="NZ_CP130472.1"/>
</dbReference>
<organism evidence="6 7">
    <name type="scientific">Micromonospora profundi</name>
    <dbReference type="NCBI Taxonomy" id="1420889"/>
    <lineage>
        <taxon>Bacteria</taxon>
        <taxon>Bacillati</taxon>
        <taxon>Actinomycetota</taxon>
        <taxon>Actinomycetes</taxon>
        <taxon>Micromonosporales</taxon>
        <taxon>Micromonosporaceae</taxon>
        <taxon>Micromonospora</taxon>
    </lineage>
</organism>
<dbReference type="Gene3D" id="1.10.357.10">
    <property type="entry name" value="Tetracycline Repressor, domain 2"/>
    <property type="match status" value="1"/>
</dbReference>
<dbReference type="SUPFAM" id="SSF46689">
    <property type="entry name" value="Homeodomain-like"/>
    <property type="match status" value="1"/>
</dbReference>
<accession>A0AAJ6HVZ2</accession>
<protein>
    <submittedName>
        <fullName evidence="6">Helix-turn-helix domain-containing protein</fullName>
    </submittedName>
</protein>
<reference evidence="6 7" key="1">
    <citation type="submission" date="2023-07" db="EMBL/GenBank/DDBJ databases">
        <title>Micromonospora profundi TRM 95458 converts glycerol to a new osmotic compound.</title>
        <authorList>
            <person name="Lu D."/>
        </authorList>
    </citation>
    <scope>NUCLEOTIDE SEQUENCE [LARGE SCALE GENOMIC DNA]</scope>
    <source>
        <strain evidence="6 7">TRM95458</strain>
    </source>
</reference>
<evidence type="ECO:0000313" key="6">
    <source>
        <dbReference type="EMBL" id="WLS47766.1"/>
    </source>
</evidence>
<dbReference type="AlphaFoldDB" id="A0AAJ6HVZ2"/>
<keyword evidence="1" id="KW-0805">Transcription regulation</keyword>
<keyword evidence="2 4" id="KW-0238">DNA-binding</keyword>
<sequence>MTAPDRSLRSDARRNREAVLDAASELFAQRGDAVQMDEIAERAGLGVGTLYRHFADKQALLAAIIGRRFTAMTTLARAAEDVADPWTAFEALLLGYLEAAQTDAAFRVAILGPEEPNWADIDAQKTEFATIIERIVQRAVAAGHLRADFLADDFVLISRGAMANMTGTDDWRRYVALLLDGIRGADR</sequence>
<dbReference type="PANTHER" id="PTHR30055:SF234">
    <property type="entry name" value="HTH-TYPE TRANSCRIPTIONAL REGULATOR BETI"/>
    <property type="match status" value="1"/>
</dbReference>
<dbReference type="PROSITE" id="PS50977">
    <property type="entry name" value="HTH_TETR_2"/>
    <property type="match status" value="1"/>
</dbReference>
<proteinExistence type="predicted"/>
<evidence type="ECO:0000256" key="2">
    <source>
        <dbReference type="ARBA" id="ARBA00023125"/>
    </source>
</evidence>
<gene>
    <name evidence="6" type="ORF">Q3V37_11310</name>
</gene>
<dbReference type="PRINTS" id="PR00455">
    <property type="entry name" value="HTHTETR"/>
</dbReference>